<comment type="cofactor">
    <cofactor evidence="1">
        <name>Zn(2+)</name>
        <dbReference type="ChEBI" id="CHEBI:29105"/>
    </cofactor>
</comment>
<keyword evidence="5" id="KW-0560">Oxidoreductase</keyword>
<dbReference type="PANTHER" id="PTHR30096:SF0">
    <property type="entry name" value="4,5-DOPA DIOXYGENASE EXTRADIOL-LIKE PROTEIN"/>
    <property type="match status" value="1"/>
</dbReference>
<dbReference type="GO" id="GO:0016702">
    <property type="term" value="F:oxidoreductase activity, acting on single donors with incorporation of molecular oxygen, incorporation of two atoms of oxygen"/>
    <property type="evidence" value="ECO:0007669"/>
    <property type="project" value="UniProtKB-ARBA"/>
</dbReference>
<evidence type="ECO:0000313" key="7">
    <source>
        <dbReference type="EMBL" id="MBA4613633.1"/>
    </source>
</evidence>
<sequence>MTDRLPALFISHGAPSLPLEDCPARDFLSTLAGRLPRPRAIVVMSAHYEAASVHVGASARPETVHDFRGFPAQLYEMTYPAPGDPALATRIAALLRDAGIKASEEPGRGLDHGIWNPLTLIYPQADIPVVPLSILPQEDGRTHYRIGAALAPLRDEGVLLIGSGSMTHNLRRFFGGSYGLTSPEEPFARQFADWVAERVAAGDLETLLTPPEDWPLGRENHPTDDHILPLPFALGAAGTPLTGTRWHASTNYGILAMDVLALGL</sequence>
<evidence type="ECO:0000256" key="4">
    <source>
        <dbReference type="ARBA" id="ARBA00022833"/>
    </source>
</evidence>
<name>A0A838Y3U0_9HYPH</name>
<dbReference type="InterPro" id="IPR004183">
    <property type="entry name" value="Xdiol_dOase_suB"/>
</dbReference>
<reference evidence="7 8" key="1">
    <citation type="submission" date="2020-07" db="EMBL/GenBank/DDBJ databases">
        <authorList>
            <person name="Li M."/>
        </authorList>
    </citation>
    <scope>NUCLEOTIDE SEQUENCE [LARGE SCALE GENOMIC DNA]</scope>
    <source>
        <strain evidence="7 8">DSM 23284</strain>
    </source>
</reference>
<dbReference type="PANTHER" id="PTHR30096">
    <property type="entry name" value="4,5-DOPA DIOXYGENASE EXTRADIOL-LIKE PROTEIN"/>
    <property type="match status" value="1"/>
</dbReference>
<proteinExistence type="inferred from homology"/>
<evidence type="ECO:0000256" key="3">
    <source>
        <dbReference type="ARBA" id="ARBA00022723"/>
    </source>
</evidence>
<protein>
    <submittedName>
        <fullName evidence="7">Dioxygenase</fullName>
    </submittedName>
</protein>
<keyword evidence="7" id="KW-0223">Dioxygenase</keyword>
<reference evidence="7 8" key="2">
    <citation type="submission" date="2020-08" db="EMBL/GenBank/DDBJ databases">
        <title>Stappia taiwanensis sp. nov., isolated from a coastal thermal spring.</title>
        <authorList>
            <person name="Kampfer P."/>
        </authorList>
    </citation>
    <scope>NUCLEOTIDE SEQUENCE [LARGE SCALE GENOMIC DNA]</scope>
    <source>
        <strain evidence="7 8">DSM 23284</strain>
    </source>
</reference>
<evidence type="ECO:0000259" key="6">
    <source>
        <dbReference type="Pfam" id="PF02900"/>
    </source>
</evidence>
<keyword evidence="3" id="KW-0479">Metal-binding</keyword>
<organism evidence="7 8">
    <name type="scientific">Stappia taiwanensis</name>
    <dbReference type="NCBI Taxonomy" id="992267"/>
    <lineage>
        <taxon>Bacteria</taxon>
        <taxon>Pseudomonadati</taxon>
        <taxon>Pseudomonadota</taxon>
        <taxon>Alphaproteobacteria</taxon>
        <taxon>Hyphomicrobiales</taxon>
        <taxon>Stappiaceae</taxon>
        <taxon>Stappia</taxon>
    </lineage>
</organism>
<keyword evidence="4" id="KW-0862">Zinc</keyword>
<dbReference type="Pfam" id="PF02900">
    <property type="entry name" value="LigB"/>
    <property type="match status" value="1"/>
</dbReference>
<dbReference type="Gene3D" id="3.40.830.10">
    <property type="entry name" value="LigB-like"/>
    <property type="match status" value="1"/>
</dbReference>
<dbReference type="Proteomes" id="UP000559404">
    <property type="component" value="Unassembled WGS sequence"/>
</dbReference>
<gene>
    <name evidence="7" type="ORF">H1W37_18400</name>
</gene>
<dbReference type="EMBL" id="JACEON010000021">
    <property type="protein sequence ID" value="MBA4613633.1"/>
    <property type="molecule type" value="Genomic_DNA"/>
</dbReference>
<dbReference type="CDD" id="cd07363">
    <property type="entry name" value="45_DOPA_Dioxygenase"/>
    <property type="match status" value="1"/>
</dbReference>
<comment type="similarity">
    <text evidence="2">Belongs to the DODA-type extradiol aromatic ring-opening dioxygenase family.</text>
</comment>
<dbReference type="InterPro" id="IPR014436">
    <property type="entry name" value="Extradiol_dOase_DODA"/>
</dbReference>
<comment type="caution">
    <text evidence="7">The sequence shown here is derived from an EMBL/GenBank/DDBJ whole genome shotgun (WGS) entry which is preliminary data.</text>
</comment>
<keyword evidence="8" id="KW-1185">Reference proteome</keyword>
<dbReference type="AlphaFoldDB" id="A0A838Y3U0"/>
<evidence type="ECO:0000256" key="5">
    <source>
        <dbReference type="ARBA" id="ARBA00023002"/>
    </source>
</evidence>
<evidence type="ECO:0000256" key="2">
    <source>
        <dbReference type="ARBA" id="ARBA00007581"/>
    </source>
</evidence>
<dbReference type="GO" id="GO:0008198">
    <property type="term" value="F:ferrous iron binding"/>
    <property type="evidence" value="ECO:0007669"/>
    <property type="project" value="InterPro"/>
</dbReference>
<dbReference type="SUPFAM" id="SSF53213">
    <property type="entry name" value="LigB-like"/>
    <property type="match status" value="1"/>
</dbReference>
<feature type="domain" description="Extradiol ring-cleavage dioxygenase class III enzyme subunit B" evidence="6">
    <location>
        <begin position="36"/>
        <end position="239"/>
    </location>
</feature>
<dbReference type="PIRSF" id="PIRSF006157">
    <property type="entry name" value="Doxgns_DODA"/>
    <property type="match status" value="1"/>
</dbReference>
<accession>A0A838Y3U0</accession>
<evidence type="ECO:0000313" key="8">
    <source>
        <dbReference type="Proteomes" id="UP000559404"/>
    </source>
</evidence>
<evidence type="ECO:0000256" key="1">
    <source>
        <dbReference type="ARBA" id="ARBA00001947"/>
    </source>
</evidence>
<dbReference type="GO" id="GO:0008270">
    <property type="term" value="F:zinc ion binding"/>
    <property type="evidence" value="ECO:0007669"/>
    <property type="project" value="InterPro"/>
</dbReference>